<keyword evidence="2" id="KW-1185">Reference proteome</keyword>
<evidence type="ECO:0000313" key="2">
    <source>
        <dbReference type="Proteomes" id="UP000466931"/>
    </source>
</evidence>
<sequence>MVPRTSGRALSTQEWSTPSAQALIAPKSASTSQMACGFAGIDRLRLACDTRPSNTMGDAEATNQAR</sequence>
<evidence type="ECO:0000313" key="1">
    <source>
        <dbReference type="EMBL" id="BBZ33009.1"/>
    </source>
</evidence>
<dbReference type="AlphaFoldDB" id="A0A7I7XUR0"/>
<dbReference type="Proteomes" id="UP000466931">
    <property type="component" value="Chromosome"/>
</dbReference>
<gene>
    <name evidence="1" type="ORF">MCNF_16140</name>
</gene>
<proteinExistence type="predicted"/>
<protein>
    <submittedName>
        <fullName evidence="1">Uncharacterized protein</fullName>
    </submittedName>
</protein>
<dbReference type="EMBL" id="AP022612">
    <property type="protein sequence ID" value="BBZ33009.1"/>
    <property type="molecule type" value="Genomic_DNA"/>
</dbReference>
<reference evidence="1" key="2">
    <citation type="submission" date="2020-02" db="EMBL/GenBank/DDBJ databases">
        <authorList>
            <person name="Matsumoto Y."/>
            <person name="Motooka D."/>
            <person name="Nakamura S."/>
        </authorList>
    </citation>
    <scope>NUCLEOTIDE SEQUENCE</scope>
    <source>
        <strain evidence="1">JCM 13671</strain>
    </source>
</reference>
<organism evidence="1 2">
    <name type="scientific">Mycolicibacterium confluentis</name>
    <dbReference type="NCBI Taxonomy" id="28047"/>
    <lineage>
        <taxon>Bacteria</taxon>
        <taxon>Bacillati</taxon>
        <taxon>Actinomycetota</taxon>
        <taxon>Actinomycetes</taxon>
        <taxon>Mycobacteriales</taxon>
        <taxon>Mycobacteriaceae</taxon>
        <taxon>Mycolicibacterium</taxon>
    </lineage>
</organism>
<name>A0A7I7XUR0_9MYCO</name>
<accession>A0A7I7XUR0</accession>
<reference evidence="1" key="1">
    <citation type="journal article" date="2019" name="Emerg. Microbes Infect.">
        <title>Comprehensive subspecies identification of 175 nontuberculous mycobacteria species based on 7547 genomic profiles.</title>
        <authorList>
            <person name="Matsumoto Y."/>
            <person name="Kinjo T."/>
            <person name="Motooka D."/>
            <person name="Nabeya D."/>
            <person name="Jung N."/>
            <person name="Uechi K."/>
            <person name="Horii T."/>
            <person name="Iida T."/>
            <person name="Fujita J."/>
            <person name="Nakamura S."/>
        </authorList>
    </citation>
    <scope>NUCLEOTIDE SEQUENCE [LARGE SCALE GENOMIC DNA]</scope>
    <source>
        <strain evidence="1">JCM 13671</strain>
    </source>
</reference>